<dbReference type="PANTHER" id="PTHR43214">
    <property type="entry name" value="TWO-COMPONENT RESPONSE REGULATOR"/>
    <property type="match status" value="1"/>
</dbReference>
<evidence type="ECO:0000259" key="6">
    <source>
        <dbReference type="PROSITE" id="PS50043"/>
    </source>
</evidence>
<keyword evidence="9" id="KW-1185">Reference proteome</keyword>
<dbReference type="CDD" id="cd06170">
    <property type="entry name" value="LuxR_C_like"/>
    <property type="match status" value="1"/>
</dbReference>
<comment type="caution">
    <text evidence="8">The sequence shown here is derived from an EMBL/GenBank/DDBJ whole genome shotgun (WGS) entry which is preliminary data.</text>
</comment>
<evidence type="ECO:0000256" key="1">
    <source>
        <dbReference type="ARBA" id="ARBA00022553"/>
    </source>
</evidence>
<dbReference type="CDD" id="cd17535">
    <property type="entry name" value="REC_NarL-like"/>
    <property type="match status" value="1"/>
</dbReference>
<accession>A0A0L6CL71</accession>
<dbReference type="OrthoDB" id="9808843at2"/>
<evidence type="ECO:0000256" key="4">
    <source>
        <dbReference type="ARBA" id="ARBA00023163"/>
    </source>
</evidence>
<evidence type="ECO:0000256" key="2">
    <source>
        <dbReference type="ARBA" id="ARBA00023015"/>
    </source>
</evidence>
<name>A0A0L6CL71_9MICO</name>
<evidence type="ECO:0000259" key="7">
    <source>
        <dbReference type="PROSITE" id="PS50110"/>
    </source>
</evidence>
<dbReference type="PATRIC" id="fig|1631356.3.peg.3377"/>
<dbReference type="InterPro" id="IPR001789">
    <property type="entry name" value="Sig_transdc_resp-reg_receiver"/>
</dbReference>
<feature type="modified residue" description="4-aspartylphosphate" evidence="5">
    <location>
        <position position="58"/>
    </location>
</feature>
<dbReference type="GO" id="GO:0000160">
    <property type="term" value="P:phosphorelay signal transduction system"/>
    <property type="evidence" value="ECO:0007669"/>
    <property type="project" value="InterPro"/>
</dbReference>
<dbReference type="SMART" id="SM00421">
    <property type="entry name" value="HTH_LUXR"/>
    <property type="match status" value="1"/>
</dbReference>
<dbReference type="InterPro" id="IPR016032">
    <property type="entry name" value="Sig_transdc_resp-reg_C-effctor"/>
</dbReference>
<dbReference type="Proteomes" id="UP000037397">
    <property type="component" value="Unassembled WGS sequence"/>
</dbReference>
<protein>
    <submittedName>
        <fullName evidence="8">LuxR family transcriptional regulator</fullName>
    </submittedName>
</protein>
<organism evidence="8 9">
    <name type="scientific">Luteipulveratus halotolerans</name>
    <dbReference type="NCBI Taxonomy" id="1631356"/>
    <lineage>
        <taxon>Bacteria</taxon>
        <taxon>Bacillati</taxon>
        <taxon>Actinomycetota</taxon>
        <taxon>Actinomycetes</taxon>
        <taxon>Micrococcales</taxon>
        <taxon>Dermacoccaceae</taxon>
        <taxon>Luteipulveratus</taxon>
    </lineage>
</organism>
<dbReference type="RefSeq" id="WP_050670919.1">
    <property type="nucleotide sequence ID" value="NZ_LAIR01000002.1"/>
</dbReference>
<dbReference type="GO" id="GO:0003677">
    <property type="term" value="F:DNA binding"/>
    <property type="evidence" value="ECO:0007669"/>
    <property type="project" value="UniProtKB-KW"/>
</dbReference>
<keyword evidence="1 5" id="KW-0597">Phosphoprotein</keyword>
<gene>
    <name evidence="8" type="ORF">VV01_16985</name>
</gene>
<sequence>MTDDTIGVFLVDDQQLVRAGFRMVLDAEPGMEVVGEAGDGQEAVDSLALSRADVVLMDVRMPRLDGVEATRRICARPDAPAVVVLTTFDLDEYAFAALKAGAAGFLLKDAGPADLLAAIRTVHRGDSVVAPSTTRRLIDRFAEHLPDDGQDTPPADERLGSLTDREREVLIAVGQGMSNAEIAAALFVAEATVKTHIGRVLAKLGLRDRVQMVVLAYETGLVRVSG</sequence>
<evidence type="ECO:0000313" key="8">
    <source>
        <dbReference type="EMBL" id="KNX38454.1"/>
    </source>
</evidence>
<dbReference type="PROSITE" id="PS00622">
    <property type="entry name" value="HTH_LUXR_1"/>
    <property type="match status" value="1"/>
</dbReference>
<keyword evidence="3" id="KW-0238">DNA-binding</keyword>
<dbReference type="EMBL" id="LAIR01000002">
    <property type="protein sequence ID" value="KNX38454.1"/>
    <property type="molecule type" value="Genomic_DNA"/>
</dbReference>
<dbReference type="Pfam" id="PF00196">
    <property type="entry name" value="GerE"/>
    <property type="match status" value="1"/>
</dbReference>
<dbReference type="PROSITE" id="PS50110">
    <property type="entry name" value="RESPONSE_REGULATORY"/>
    <property type="match status" value="1"/>
</dbReference>
<dbReference type="PROSITE" id="PS50043">
    <property type="entry name" value="HTH_LUXR_2"/>
    <property type="match status" value="1"/>
</dbReference>
<dbReference type="Gene3D" id="3.40.50.2300">
    <property type="match status" value="1"/>
</dbReference>
<dbReference type="InterPro" id="IPR058245">
    <property type="entry name" value="NreC/VraR/RcsB-like_REC"/>
</dbReference>
<dbReference type="InterPro" id="IPR011006">
    <property type="entry name" value="CheY-like_superfamily"/>
</dbReference>
<keyword evidence="4" id="KW-0804">Transcription</keyword>
<dbReference type="PANTHER" id="PTHR43214:SF24">
    <property type="entry name" value="TRANSCRIPTIONAL REGULATORY PROTEIN NARL-RELATED"/>
    <property type="match status" value="1"/>
</dbReference>
<dbReference type="InterPro" id="IPR000792">
    <property type="entry name" value="Tscrpt_reg_LuxR_C"/>
</dbReference>
<reference evidence="9" key="1">
    <citation type="submission" date="2015-03" db="EMBL/GenBank/DDBJ databases">
        <title>Luteipulveratus halotolerans sp. nov., a novel actinobacterium (Dermacoccaceae) from Sarawak, Malaysia.</title>
        <authorList>
            <person name="Juboi H."/>
            <person name="Basik A."/>
            <person name="Shamsul S.S."/>
            <person name="Arnold P."/>
            <person name="Schmitt E.K."/>
            <person name="Sanglier J.-J."/>
            <person name="Yeo T."/>
        </authorList>
    </citation>
    <scope>NUCLEOTIDE SEQUENCE [LARGE SCALE GENOMIC DNA]</scope>
    <source>
        <strain evidence="9">C296001</strain>
    </source>
</reference>
<keyword evidence="2" id="KW-0805">Transcription regulation</keyword>
<dbReference type="GO" id="GO:0006355">
    <property type="term" value="P:regulation of DNA-templated transcription"/>
    <property type="evidence" value="ECO:0007669"/>
    <property type="project" value="InterPro"/>
</dbReference>
<dbReference type="SMART" id="SM00448">
    <property type="entry name" value="REC"/>
    <property type="match status" value="1"/>
</dbReference>
<dbReference type="SUPFAM" id="SSF52172">
    <property type="entry name" value="CheY-like"/>
    <property type="match status" value="1"/>
</dbReference>
<evidence type="ECO:0000313" key="9">
    <source>
        <dbReference type="Proteomes" id="UP000037397"/>
    </source>
</evidence>
<dbReference type="AlphaFoldDB" id="A0A0L6CL71"/>
<dbReference type="SUPFAM" id="SSF46894">
    <property type="entry name" value="C-terminal effector domain of the bipartite response regulators"/>
    <property type="match status" value="1"/>
</dbReference>
<dbReference type="PRINTS" id="PR00038">
    <property type="entry name" value="HTHLUXR"/>
</dbReference>
<feature type="domain" description="HTH luxR-type" evidence="6">
    <location>
        <begin position="155"/>
        <end position="220"/>
    </location>
</feature>
<dbReference type="Pfam" id="PF00072">
    <property type="entry name" value="Response_reg"/>
    <property type="match status" value="1"/>
</dbReference>
<dbReference type="STRING" id="1631356.VV01_16985"/>
<feature type="domain" description="Response regulatory" evidence="7">
    <location>
        <begin position="7"/>
        <end position="123"/>
    </location>
</feature>
<dbReference type="InterPro" id="IPR039420">
    <property type="entry name" value="WalR-like"/>
</dbReference>
<evidence type="ECO:0000256" key="5">
    <source>
        <dbReference type="PROSITE-ProRule" id="PRU00169"/>
    </source>
</evidence>
<evidence type="ECO:0000256" key="3">
    <source>
        <dbReference type="ARBA" id="ARBA00023125"/>
    </source>
</evidence>
<proteinExistence type="predicted"/>